<gene>
    <name evidence="2" type="ORF">A3C28_01405</name>
</gene>
<dbReference type="EMBL" id="MFZP01000061">
    <property type="protein sequence ID" value="OGK25675.1"/>
    <property type="molecule type" value="Genomic_DNA"/>
</dbReference>
<accession>A0A1F7H3I1</accession>
<evidence type="ECO:0000256" key="1">
    <source>
        <dbReference type="SAM" id="MobiDB-lite"/>
    </source>
</evidence>
<sequence length="427" mass="47070">MVIPTEVAPSVLPAAPPPPSGEKTQAPEKLHVKEAPKIAKGSLRSRARQVENDSKKSGEPIKALDEGSLDNDLHSYRILEQKANESDQQYKPEQVIRQTARGVRLVLFKEGGNWRIATPQEVQNKTGTSIVTEIQGKKGDSFICLLDSGTSGQVPISTEVILDAQMAGIYREDIKNPKGVLSESERKTIAAHLETRYSGKQDALDTLDDDILREAAENSGQPFTDALVTFLTKQKITASGGKPLTAEETNFNKELDDRMKELSDSGIVAEPAQVARVMKSYGKKEIPQRFSELKQQRDRLAAIIPTLRPEEQAQAQEQLESISSRMLELTNAESGILSEGDDTLENFFSEDVAVDRGKNINRHLRNGSAVGAMQEVIDAKVDNMEVEEQDKWREFMGKVLSKGPIVGGAFGLLMVLLMFQSMQGKQQ</sequence>
<evidence type="ECO:0000313" key="3">
    <source>
        <dbReference type="Proteomes" id="UP000178597"/>
    </source>
</evidence>
<comment type="caution">
    <text evidence="2">The sequence shown here is derived from an EMBL/GenBank/DDBJ whole genome shotgun (WGS) entry which is preliminary data.</text>
</comment>
<feature type="region of interest" description="Disordered" evidence="1">
    <location>
        <begin position="1"/>
        <end position="67"/>
    </location>
</feature>
<feature type="compositionally biased region" description="Basic and acidic residues" evidence="1">
    <location>
        <begin position="48"/>
        <end position="67"/>
    </location>
</feature>
<organism evidence="2 3">
    <name type="scientific">Candidatus Roizmanbacteria bacterium RIFCSPHIGHO2_02_FULL_39_9</name>
    <dbReference type="NCBI Taxonomy" id="1802040"/>
    <lineage>
        <taxon>Bacteria</taxon>
        <taxon>Candidatus Roizmaniibacteriota</taxon>
    </lineage>
</organism>
<evidence type="ECO:0000313" key="2">
    <source>
        <dbReference type="EMBL" id="OGK25675.1"/>
    </source>
</evidence>
<reference evidence="2 3" key="1">
    <citation type="journal article" date="2016" name="Nat. Commun.">
        <title>Thousands of microbial genomes shed light on interconnected biogeochemical processes in an aquifer system.</title>
        <authorList>
            <person name="Anantharaman K."/>
            <person name="Brown C.T."/>
            <person name="Hug L.A."/>
            <person name="Sharon I."/>
            <person name="Castelle C.J."/>
            <person name="Probst A.J."/>
            <person name="Thomas B.C."/>
            <person name="Singh A."/>
            <person name="Wilkins M.J."/>
            <person name="Karaoz U."/>
            <person name="Brodie E.L."/>
            <person name="Williams K.H."/>
            <person name="Hubbard S.S."/>
            <person name="Banfield J.F."/>
        </authorList>
    </citation>
    <scope>NUCLEOTIDE SEQUENCE [LARGE SCALE GENOMIC DNA]</scope>
</reference>
<proteinExistence type="predicted"/>
<dbReference type="Proteomes" id="UP000178597">
    <property type="component" value="Unassembled WGS sequence"/>
</dbReference>
<dbReference type="AlphaFoldDB" id="A0A1F7H3I1"/>
<protein>
    <submittedName>
        <fullName evidence="2">Uncharacterized protein</fullName>
    </submittedName>
</protein>
<name>A0A1F7H3I1_9BACT</name>
<feature type="compositionally biased region" description="Basic and acidic residues" evidence="1">
    <location>
        <begin position="25"/>
        <end position="37"/>
    </location>
</feature>